<protein>
    <submittedName>
        <fullName evidence="1">SFRICE_013648</fullName>
    </submittedName>
</protein>
<gene>
    <name evidence="1" type="ORF">SFRICE_013648</name>
</gene>
<evidence type="ECO:0000313" key="1">
    <source>
        <dbReference type="EMBL" id="SOQ56549.1"/>
    </source>
</evidence>
<sequence length="153" mass="18074">MASLLSIHRILEPRVFLTQLHRFTAKSKPQMPQPQPMQEGFSPVSWVRLQTYKFTSHTHDTQTRNYNLWSTQSVVPCRNRTRATLHGNQLPSHRANRAVNSPYKAYLCLTKRTKIVFFISEIYYNENQASSDEEWTYEPLKPHKNYDSNIYNI</sequence>
<dbReference type="AlphaFoldDB" id="A0A2H1WU01"/>
<proteinExistence type="predicted"/>
<reference evidence="1" key="1">
    <citation type="submission" date="2016-07" db="EMBL/GenBank/DDBJ databases">
        <authorList>
            <person name="Bretaudeau A."/>
        </authorList>
    </citation>
    <scope>NUCLEOTIDE SEQUENCE</scope>
    <source>
        <strain evidence="1">Rice</strain>
        <tissue evidence="1">Whole body</tissue>
    </source>
</reference>
<accession>A0A2H1WU01</accession>
<dbReference type="EMBL" id="ODYU01011054">
    <property type="protein sequence ID" value="SOQ56549.1"/>
    <property type="molecule type" value="Genomic_DNA"/>
</dbReference>
<name>A0A2H1WU01_SPOFR</name>
<organism evidence="1">
    <name type="scientific">Spodoptera frugiperda</name>
    <name type="common">Fall armyworm</name>
    <dbReference type="NCBI Taxonomy" id="7108"/>
    <lineage>
        <taxon>Eukaryota</taxon>
        <taxon>Metazoa</taxon>
        <taxon>Ecdysozoa</taxon>
        <taxon>Arthropoda</taxon>
        <taxon>Hexapoda</taxon>
        <taxon>Insecta</taxon>
        <taxon>Pterygota</taxon>
        <taxon>Neoptera</taxon>
        <taxon>Endopterygota</taxon>
        <taxon>Lepidoptera</taxon>
        <taxon>Glossata</taxon>
        <taxon>Ditrysia</taxon>
        <taxon>Noctuoidea</taxon>
        <taxon>Noctuidae</taxon>
        <taxon>Amphipyrinae</taxon>
        <taxon>Spodoptera</taxon>
    </lineage>
</organism>